<dbReference type="Gene3D" id="3.40.50.720">
    <property type="entry name" value="NAD(P)-binding Rossmann-like Domain"/>
    <property type="match status" value="1"/>
</dbReference>
<dbReference type="InterPro" id="IPR001509">
    <property type="entry name" value="Epimerase_deHydtase"/>
</dbReference>
<protein>
    <submittedName>
        <fullName evidence="2">UDP-glucose 4-epimerase</fullName>
    </submittedName>
</protein>
<proteinExistence type="predicted"/>
<gene>
    <name evidence="2" type="ORF">C7374_10567</name>
</gene>
<evidence type="ECO:0000259" key="1">
    <source>
        <dbReference type="Pfam" id="PF01370"/>
    </source>
</evidence>
<dbReference type="RefSeq" id="WP_111575195.1">
    <property type="nucleotide sequence ID" value="NZ_JBHEEY010000004.1"/>
</dbReference>
<name>A0A364JVQ4_9HYPH</name>
<dbReference type="InterPro" id="IPR036291">
    <property type="entry name" value="NAD(P)-bd_dom_sf"/>
</dbReference>
<comment type="caution">
    <text evidence="2">The sequence shown here is derived from an EMBL/GenBank/DDBJ whole genome shotgun (WGS) entry which is preliminary data.</text>
</comment>
<dbReference type="InterPro" id="IPR050177">
    <property type="entry name" value="Lipid_A_modif_metabolic_enz"/>
</dbReference>
<organism evidence="2 3">
    <name type="scientific">Falsochrobactrum ovis</name>
    <dbReference type="NCBI Taxonomy" id="1293442"/>
    <lineage>
        <taxon>Bacteria</taxon>
        <taxon>Pseudomonadati</taxon>
        <taxon>Pseudomonadota</taxon>
        <taxon>Alphaproteobacteria</taxon>
        <taxon>Hyphomicrobiales</taxon>
        <taxon>Brucellaceae</taxon>
        <taxon>Falsochrobactrum</taxon>
    </lineage>
</organism>
<accession>A0A364JVQ4</accession>
<dbReference type="Pfam" id="PF01370">
    <property type="entry name" value="Epimerase"/>
    <property type="match status" value="1"/>
</dbReference>
<dbReference type="SUPFAM" id="SSF51735">
    <property type="entry name" value="NAD(P)-binding Rossmann-fold domains"/>
    <property type="match status" value="1"/>
</dbReference>
<dbReference type="AlphaFoldDB" id="A0A364JVQ4"/>
<dbReference type="PANTHER" id="PTHR43245">
    <property type="entry name" value="BIFUNCTIONAL POLYMYXIN RESISTANCE PROTEIN ARNA"/>
    <property type="match status" value="1"/>
</dbReference>
<evidence type="ECO:0000313" key="2">
    <source>
        <dbReference type="EMBL" id="RAK29019.1"/>
    </source>
</evidence>
<reference evidence="2 3" key="1">
    <citation type="submission" date="2018-06" db="EMBL/GenBank/DDBJ databases">
        <title>Genomic Encyclopedia of Type Strains, Phase IV (KMG-IV): sequencing the most valuable type-strain genomes for metagenomic binning, comparative biology and taxonomic classification.</title>
        <authorList>
            <person name="Goeker M."/>
        </authorList>
    </citation>
    <scope>NUCLEOTIDE SEQUENCE [LARGE SCALE GENOMIC DNA]</scope>
    <source>
        <strain evidence="2 3">DSM 26720</strain>
    </source>
</reference>
<keyword evidence="3" id="KW-1185">Reference proteome</keyword>
<sequence length="290" mass="31228">MNVAVTGAGGFIGSALCAYLTAKGHAVLGLSRAELVNPDFTKVKTVIHCAALAHRTGSERPTWEAFDAVNHRLAVELAYKARDHGVERFVFVSTIHTITGHPSPLVPNMDLAPRDEYGSAKAKAEQALLQMDGIDIVIARPVLVYGPGARANLNALVRLCDSILPLPFGCANNRRSMVSLENAVRALIFLADAPASKVAGRIFHLAEPEPRSTKELVIKIRKALGRRSNLLAVPTPIMKTILIGLGRSTLYEQLYADLVVDTTSLIEAGFRYSPGDPQLELMAKSIAKSS</sequence>
<dbReference type="Proteomes" id="UP000249453">
    <property type="component" value="Unassembled WGS sequence"/>
</dbReference>
<dbReference type="EMBL" id="QLMK01000005">
    <property type="protein sequence ID" value="RAK29019.1"/>
    <property type="molecule type" value="Genomic_DNA"/>
</dbReference>
<evidence type="ECO:0000313" key="3">
    <source>
        <dbReference type="Proteomes" id="UP000249453"/>
    </source>
</evidence>
<dbReference type="PANTHER" id="PTHR43245:SF58">
    <property type="entry name" value="BLL5923 PROTEIN"/>
    <property type="match status" value="1"/>
</dbReference>
<feature type="domain" description="NAD-dependent epimerase/dehydratase" evidence="1">
    <location>
        <begin position="3"/>
        <end position="205"/>
    </location>
</feature>
<dbReference type="OrthoDB" id="9814124at2"/>